<dbReference type="EMBL" id="CP032157">
    <property type="protein sequence ID" value="AXY77015.1"/>
    <property type="molecule type" value="Genomic_DNA"/>
</dbReference>
<dbReference type="Proteomes" id="UP000263900">
    <property type="component" value="Chromosome"/>
</dbReference>
<dbReference type="KEGG" id="pseg:D3H65_24845"/>
<dbReference type="InterPro" id="IPR003607">
    <property type="entry name" value="HD/PDEase_dom"/>
</dbReference>
<evidence type="ECO:0000256" key="9">
    <source>
        <dbReference type="SAM" id="Phobius"/>
    </source>
</evidence>
<evidence type="ECO:0000259" key="10">
    <source>
        <dbReference type="Pfam" id="PF01966"/>
    </source>
</evidence>
<dbReference type="OrthoDB" id="5728337at2"/>
<feature type="region of interest" description="Disordered" evidence="8">
    <location>
        <begin position="218"/>
        <end position="237"/>
    </location>
</feature>
<name>A0A3B7MZ36_9BACT</name>
<dbReference type="InterPro" id="IPR006674">
    <property type="entry name" value="HD_domain"/>
</dbReference>
<evidence type="ECO:0000256" key="6">
    <source>
        <dbReference type="ARBA" id="ARBA00023118"/>
    </source>
</evidence>
<sequence length="419" mass="48340">MSMDSQSLLQETERFVTHFFATRVKPEFLFHNIDHTNDVVKASTTLANYYQLPENDRLVLLLSAWFHDTGYSSGNARWHETVSKEIATDFLQQHQVDAAVIEQVGNAIMATQWPQCPVTLTEQILCDADLFHLGNDQFDEKNKLLRKELNMLFDKKLSKKEWRQKNIFFLQQHRYFTDYARKNLQPVKERHLAALLEKAPEEQVDTAEQAIKNIPPKPVEAATSHPEHHKTAKVKVKGERTERGISTMFRIMSQNHVNLSQMADSKANIMISVNTIVMSIMVSVLLGKLQFYPEFTWPTIILLVVCLGAVVFAILATRPNITKGTFTEEDIKNKKINLLFFGNFYNMSLHEYDWAMKEMMKDNEYLNSSMIKDIYFLGVVLARKYKFLRISYNIFMFGLIGAILAFAIAFLLQPNVPAN</sequence>
<dbReference type="GO" id="GO:0051607">
    <property type="term" value="P:defense response to virus"/>
    <property type="evidence" value="ECO:0007669"/>
    <property type="project" value="UniProtKB-KW"/>
</dbReference>
<keyword evidence="6" id="KW-0051">Antiviral defense</keyword>
<proteinExistence type="predicted"/>
<evidence type="ECO:0000256" key="5">
    <source>
        <dbReference type="ARBA" id="ARBA00022989"/>
    </source>
</evidence>
<evidence type="ECO:0000259" key="11">
    <source>
        <dbReference type="Pfam" id="PF18967"/>
    </source>
</evidence>
<dbReference type="GO" id="GO:0005886">
    <property type="term" value="C:plasma membrane"/>
    <property type="evidence" value="ECO:0007669"/>
    <property type="project" value="UniProtKB-SubCell"/>
</dbReference>
<gene>
    <name evidence="12" type="ORF">D3H65_24845</name>
</gene>
<reference evidence="12 13" key="1">
    <citation type="submission" date="2018-09" db="EMBL/GenBank/DDBJ databases">
        <title>Genome sequencing of strain 6GH32-13.</title>
        <authorList>
            <person name="Weon H.-Y."/>
            <person name="Heo J."/>
            <person name="Kwon S.-W."/>
        </authorList>
    </citation>
    <scope>NUCLEOTIDE SEQUENCE [LARGE SCALE GENOMIC DNA]</scope>
    <source>
        <strain evidence="12 13">5GH32-13</strain>
    </source>
</reference>
<evidence type="ECO:0000256" key="3">
    <source>
        <dbReference type="ARBA" id="ARBA00022692"/>
    </source>
</evidence>
<keyword evidence="3 9" id="KW-0812">Transmembrane</keyword>
<dbReference type="Pfam" id="PF01966">
    <property type="entry name" value="HD"/>
    <property type="match status" value="1"/>
</dbReference>
<evidence type="ECO:0000256" key="2">
    <source>
        <dbReference type="ARBA" id="ARBA00022475"/>
    </source>
</evidence>
<dbReference type="CDD" id="cd00077">
    <property type="entry name" value="HDc"/>
    <property type="match status" value="1"/>
</dbReference>
<accession>A0A3B7MZ36</accession>
<evidence type="ECO:0000313" key="12">
    <source>
        <dbReference type="EMBL" id="AXY77015.1"/>
    </source>
</evidence>
<dbReference type="SUPFAM" id="SSF109604">
    <property type="entry name" value="HD-domain/PDEase-like"/>
    <property type="match status" value="1"/>
</dbReference>
<evidence type="ECO:0000256" key="1">
    <source>
        <dbReference type="ARBA" id="ARBA00004236"/>
    </source>
</evidence>
<keyword evidence="5 9" id="KW-1133">Transmembrane helix</keyword>
<feature type="transmembrane region" description="Helical" evidence="9">
    <location>
        <begin position="295"/>
        <end position="316"/>
    </location>
</feature>
<keyword evidence="4" id="KW-0547">Nucleotide-binding</keyword>
<dbReference type="Gene3D" id="1.10.3210.10">
    <property type="entry name" value="Hypothetical protein af1432"/>
    <property type="match status" value="1"/>
</dbReference>
<evidence type="ECO:0000256" key="7">
    <source>
        <dbReference type="ARBA" id="ARBA00023136"/>
    </source>
</evidence>
<feature type="domain" description="HD" evidence="10">
    <location>
        <begin position="33"/>
        <end position="132"/>
    </location>
</feature>
<feature type="domain" description="Pycsar effector protein" evidence="11">
    <location>
        <begin position="248"/>
        <end position="409"/>
    </location>
</feature>
<organism evidence="12 13">
    <name type="scientific">Paraflavitalea soli</name>
    <dbReference type="NCBI Taxonomy" id="2315862"/>
    <lineage>
        <taxon>Bacteria</taxon>
        <taxon>Pseudomonadati</taxon>
        <taxon>Bacteroidota</taxon>
        <taxon>Chitinophagia</taxon>
        <taxon>Chitinophagales</taxon>
        <taxon>Chitinophagaceae</taxon>
        <taxon>Paraflavitalea</taxon>
    </lineage>
</organism>
<feature type="transmembrane region" description="Helical" evidence="9">
    <location>
        <begin position="392"/>
        <end position="412"/>
    </location>
</feature>
<dbReference type="Pfam" id="PF18967">
    <property type="entry name" value="PycTM"/>
    <property type="match status" value="1"/>
</dbReference>
<keyword evidence="13" id="KW-1185">Reference proteome</keyword>
<evidence type="ECO:0000313" key="13">
    <source>
        <dbReference type="Proteomes" id="UP000263900"/>
    </source>
</evidence>
<evidence type="ECO:0000256" key="8">
    <source>
        <dbReference type="SAM" id="MobiDB-lite"/>
    </source>
</evidence>
<keyword evidence="7 9" id="KW-0472">Membrane</keyword>
<evidence type="ECO:0000256" key="4">
    <source>
        <dbReference type="ARBA" id="ARBA00022741"/>
    </source>
</evidence>
<protein>
    <submittedName>
        <fullName evidence="12">HD domain-containing protein</fullName>
    </submittedName>
</protein>
<dbReference type="GO" id="GO:0000166">
    <property type="term" value="F:nucleotide binding"/>
    <property type="evidence" value="ECO:0007669"/>
    <property type="project" value="UniProtKB-KW"/>
</dbReference>
<comment type="subcellular location">
    <subcellularLocation>
        <location evidence="1">Cell membrane</location>
    </subcellularLocation>
</comment>
<keyword evidence="2" id="KW-1003">Cell membrane</keyword>
<dbReference type="RefSeq" id="WP_119052891.1">
    <property type="nucleotide sequence ID" value="NZ_CP032157.1"/>
</dbReference>
<dbReference type="InterPro" id="IPR043760">
    <property type="entry name" value="PycTM_dom"/>
</dbReference>
<dbReference type="AlphaFoldDB" id="A0A3B7MZ36"/>